<dbReference type="PANTHER" id="PTHR43791:SF92">
    <property type="entry name" value="AGL026WP"/>
    <property type="match status" value="1"/>
</dbReference>
<feature type="transmembrane region" description="Helical" evidence="6">
    <location>
        <begin position="401"/>
        <end position="419"/>
    </location>
</feature>
<feature type="transmembrane region" description="Helical" evidence="6">
    <location>
        <begin position="336"/>
        <end position="356"/>
    </location>
</feature>
<evidence type="ECO:0000259" key="7">
    <source>
        <dbReference type="PROSITE" id="PS50850"/>
    </source>
</evidence>
<dbReference type="InterPro" id="IPR020846">
    <property type="entry name" value="MFS_dom"/>
</dbReference>
<comment type="caution">
    <text evidence="8">The sequence shown here is derived from an EMBL/GenBank/DDBJ whole genome shotgun (WGS) entry which is preliminary data.</text>
</comment>
<dbReference type="InterPro" id="IPR011701">
    <property type="entry name" value="MFS"/>
</dbReference>
<reference evidence="8 9" key="1">
    <citation type="submission" date="2018-11" db="EMBL/GenBank/DDBJ databases">
        <title>Genome sequence of Saitozyma podzolica DSM 27192.</title>
        <authorList>
            <person name="Aliyu H."/>
            <person name="Gorte O."/>
            <person name="Ochsenreither K."/>
        </authorList>
    </citation>
    <scope>NUCLEOTIDE SEQUENCE [LARGE SCALE GENOMIC DNA]</scope>
    <source>
        <strain evidence="8 9">DSM 27192</strain>
    </source>
</reference>
<comment type="subcellular location">
    <subcellularLocation>
        <location evidence="1">Membrane</location>
        <topology evidence="1">Multi-pass membrane protein</topology>
    </subcellularLocation>
</comment>
<evidence type="ECO:0000256" key="3">
    <source>
        <dbReference type="ARBA" id="ARBA00022692"/>
    </source>
</evidence>
<evidence type="ECO:0000256" key="6">
    <source>
        <dbReference type="SAM" id="Phobius"/>
    </source>
</evidence>
<feature type="transmembrane region" description="Helical" evidence="6">
    <location>
        <begin position="198"/>
        <end position="220"/>
    </location>
</feature>
<protein>
    <recommendedName>
        <fullName evidence="7">Major facilitator superfamily (MFS) profile domain-containing protein</fullName>
    </recommendedName>
</protein>
<evidence type="ECO:0000256" key="5">
    <source>
        <dbReference type="ARBA" id="ARBA00023136"/>
    </source>
</evidence>
<feature type="transmembrane region" description="Helical" evidence="6">
    <location>
        <begin position="462"/>
        <end position="481"/>
    </location>
</feature>
<organism evidence="8 9">
    <name type="scientific">Saitozyma podzolica</name>
    <dbReference type="NCBI Taxonomy" id="1890683"/>
    <lineage>
        <taxon>Eukaryota</taxon>
        <taxon>Fungi</taxon>
        <taxon>Dikarya</taxon>
        <taxon>Basidiomycota</taxon>
        <taxon>Agaricomycotina</taxon>
        <taxon>Tremellomycetes</taxon>
        <taxon>Tremellales</taxon>
        <taxon>Trimorphomycetaceae</taxon>
        <taxon>Saitozyma</taxon>
    </lineage>
</organism>
<evidence type="ECO:0000256" key="1">
    <source>
        <dbReference type="ARBA" id="ARBA00004141"/>
    </source>
</evidence>
<keyword evidence="3 6" id="KW-0812">Transmembrane</keyword>
<feature type="domain" description="Major facilitator superfamily (MFS) profile" evidence="7">
    <location>
        <begin position="62"/>
        <end position="486"/>
    </location>
</feature>
<dbReference type="Gene3D" id="1.20.1250.20">
    <property type="entry name" value="MFS general substrate transporter like domains"/>
    <property type="match status" value="2"/>
</dbReference>
<feature type="transmembrane region" description="Helical" evidence="6">
    <location>
        <begin position="368"/>
        <end position="389"/>
    </location>
</feature>
<evidence type="ECO:0000313" key="9">
    <source>
        <dbReference type="Proteomes" id="UP000279259"/>
    </source>
</evidence>
<evidence type="ECO:0000256" key="2">
    <source>
        <dbReference type="ARBA" id="ARBA00022448"/>
    </source>
</evidence>
<keyword evidence="2" id="KW-0813">Transport</keyword>
<feature type="transmembrane region" description="Helical" evidence="6">
    <location>
        <begin position="164"/>
        <end position="186"/>
    </location>
</feature>
<dbReference type="SUPFAM" id="SSF103473">
    <property type="entry name" value="MFS general substrate transporter"/>
    <property type="match status" value="1"/>
</dbReference>
<feature type="transmembrane region" description="Helical" evidence="6">
    <location>
        <begin position="431"/>
        <end position="456"/>
    </location>
</feature>
<proteinExistence type="predicted"/>
<dbReference type="Proteomes" id="UP000279259">
    <property type="component" value="Unassembled WGS sequence"/>
</dbReference>
<name>A0A427YNA1_9TREE</name>
<dbReference type="AlphaFoldDB" id="A0A427YNA1"/>
<evidence type="ECO:0000313" key="8">
    <source>
        <dbReference type="EMBL" id="RSH92584.1"/>
    </source>
</evidence>
<dbReference type="PANTHER" id="PTHR43791">
    <property type="entry name" value="PERMEASE-RELATED"/>
    <property type="match status" value="1"/>
</dbReference>
<keyword evidence="4 6" id="KW-1133">Transmembrane helix</keyword>
<dbReference type="GO" id="GO:0016020">
    <property type="term" value="C:membrane"/>
    <property type="evidence" value="ECO:0007669"/>
    <property type="project" value="UniProtKB-SubCell"/>
</dbReference>
<feature type="transmembrane region" description="Helical" evidence="6">
    <location>
        <begin position="302"/>
        <end position="324"/>
    </location>
</feature>
<dbReference type="EMBL" id="RSCD01000005">
    <property type="protein sequence ID" value="RSH92584.1"/>
    <property type="molecule type" value="Genomic_DNA"/>
</dbReference>
<dbReference type="GO" id="GO:0022857">
    <property type="term" value="F:transmembrane transporter activity"/>
    <property type="evidence" value="ECO:0007669"/>
    <property type="project" value="InterPro"/>
</dbReference>
<gene>
    <name evidence="8" type="ORF">EHS25_008029</name>
</gene>
<evidence type="ECO:0000256" key="4">
    <source>
        <dbReference type="ARBA" id="ARBA00022989"/>
    </source>
</evidence>
<feature type="transmembrane region" description="Helical" evidence="6">
    <location>
        <begin position="232"/>
        <end position="254"/>
    </location>
</feature>
<sequence length="528" mass="58273">MSSAIIDEKASSEHVEADVGFNWERYGSEPELVEAYKTIMSWTPEERSKRERTLVRKLDLMIMLPVVIMYVTNYLDRNSIAQARVSGLATATHITNEQYSLVNGIFCGTVKLLTSPDISYIFAQPPANLILSKSRPSIFLPCAMALWAIVSTCTAATTSLGTLVAVRFILGICEGPFFPGAAFWLTCWYTRAEIGRRYALYVGGICLSSAFGGLISAGIISGLSGKHGIAGWQWIFIIEGALTFCVAIIVFFVIPDYPHTAKKLKPIDRVLAQLRLDEDAGTTPSTKEPPMREGFMMAVKDYRTWCIGTLQFCITNMIGFNFFYPTLIEGLGYTNNITILLLSAPPYIAALIFSFCMGLNADRTNKRILHWEASFAVTAVGLILLIGLANVNSPGGRYACTYILAAGSFAAYSVAYPWVASLVPRPLTKRAVVIAIANSLSNLGAFVSSYVFYSVFGPTYRTSWIMVLGMTLYSAIMVWWLKRMNDKRNVTLAEVEERYKNGEISDAELETMEPDAQMAARAGFRLGS</sequence>
<feature type="transmembrane region" description="Helical" evidence="6">
    <location>
        <begin position="138"/>
        <end position="158"/>
    </location>
</feature>
<keyword evidence="5 6" id="KW-0472">Membrane</keyword>
<accession>A0A427YNA1</accession>
<dbReference type="PROSITE" id="PS50850">
    <property type="entry name" value="MFS"/>
    <property type="match status" value="1"/>
</dbReference>
<dbReference type="FunFam" id="1.20.1250.20:FF:000057">
    <property type="entry name" value="MFS general substrate transporter"/>
    <property type="match status" value="1"/>
</dbReference>
<keyword evidence="9" id="KW-1185">Reference proteome</keyword>
<dbReference type="OrthoDB" id="2985014at2759"/>
<dbReference type="InterPro" id="IPR036259">
    <property type="entry name" value="MFS_trans_sf"/>
</dbReference>
<dbReference type="Pfam" id="PF07690">
    <property type="entry name" value="MFS_1"/>
    <property type="match status" value="1"/>
</dbReference>